<protein>
    <submittedName>
        <fullName evidence="4">Uncharacterized protein LOC111377914</fullName>
    </submittedName>
</protein>
<dbReference type="CDD" id="cd00303">
    <property type="entry name" value="retropepsin_like"/>
    <property type="match status" value="1"/>
</dbReference>
<dbReference type="SUPFAM" id="SSF50630">
    <property type="entry name" value="Acid proteases"/>
    <property type="match status" value="1"/>
</dbReference>
<dbReference type="InterPro" id="IPR036875">
    <property type="entry name" value="Znf_CCHC_sf"/>
</dbReference>
<gene>
    <name evidence="4" type="ORF">OLEA9_A070793</name>
</gene>
<feature type="domain" description="CCHC-type" evidence="3">
    <location>
        <begin position="81"/>
        <end position="96"/>
    </location>
</feature>
<dbReference type="OrthoDB" id="1751882at2759"/>
<evidence type="ECO:0000313" key="5">
    <source>
        <dbReference type="Proteomes" id="UP000594638"/>
    </source>
</evidence>
<dbReference type="InterPro" id="IPR021109">
    <property type="entry name" value="Peptidase_aspartic_dom_sf"/>
</dbReference>
<feature type="non-terminal residue" evidence="4">
    <location>
        <position position="1"/>
    </location>
</feature>
<dbReference type="Gene3D" id="4.10.60.10">
    <property type="entry name" value="Zinc finger, CCHC-type"/>
    <property type="match status" value="1"/>
</dbReference>
<dbReference type="InterPro" id="IPR043502">
    <property type="entry name" value="DNA/RNA_pol_sf"/>
</dbReference>
<dbReference type="Gramene" id="OE9A070793T1">
    <property type="protein sequence ID" value="OE9A070793C1"/>
    <property type="gene ID" value="OE9A070793"/>
</dbReference>
<dbReference type="InterPro" id="IPR032567">
    <property type="entry name" value="RTL1-rel"/>
</dbReference>
<feature type="compositionally biased region" description="Basic and acidic residues" evidence="2">
    <location>
        <begin position="36"/>
        <end position="55"/>
    </location>
</feature>
<dbReference type="GO" id="GO:0004190">
    <property type="term" value="F:aspartic-type endopeptidase activity"/>
    <property type="evidence" value="ECO:0007669"/>
    <property type="project" value="InterPro"/>
</dbReference>
<dbReference type="InterPro" id="IPR001878">
    <property type="entry name" value="Znf_CCHC"/>
</dbReference>
<dbReference type="InterPro" id="IPR001969">
    <property type="entry name" value="Aspartic_peptidase_AS"/>
</dbReference>
<dbReference type="GO" id="GO:0003676">
    <property type="term" value="F:nucleic acid binding"/>
    <property type="evidence" value="ECO:0007669"/>
    <property type="project" value="InterPro"/>
</dbReference>
<dbReference type="PROSITE" id="PS00141">
    <property type="entry name" value="ASP_PROTEASE"/>
    <property type="match status" value="1"/>
</dbReference>
<comment type="caution">
    <text evidence="4">The sequence shown here is derived from an EMBL/GenBank/DDBJ whole genome shotgun (WGS) entry which is preliminary data.</text>
</comment>
<keyword evidence="1" id="KW-0863">Zinc-finger</keyword>
<keyword evidence="1" id="KW-0479">Metal-binding</keyword>
<accession>A0A8S0Q2E3</accession>
<dbReference type="PANTHER" id="PTHR15503">
    <property type="entry name" value="LDOC1 RELATED"/>
    <property type="match status" value="1"/>
</dbReference>
<keyword evidence="1" id="KW-0862">Zinc</keyword>
<evidence type="ECO:0000256" key="1">
    <source>
        <dbReference type="PROSITE-ProRule" id="PRU00047"/>
    </source>
</evidence>
<dbReference type="EMBL" id="CACTIH010000488">
    <property type="protein sequence ID" value="CAA2961057.1"/>
    <property type="molecule type" value="Genomic_DNA"/>
</dbReference>
<evidence type="ECO:0000259" key="3">
    <source>
        <dbReference type="PROSITE" id="PS50158"/>
    </source>
</evidence>
<feature type="non-terminal residue" evidence="4">
    <location>
        <position position="326"/>
    </location>
</feature>
<dbReference type="SMART" id="SM00343">
    <property type="entry name" value="ZnF_C2HC"/>
    <property type="match status" value="1"/>
</dbReference>
<dbReference type="Gene3D" id="3.10.10.10">
    <property type="entry name" value="HIV Type 1 Reverse Transcriptase, subunit A, domain 1"/>
    <property type="match status" value="1"/>
</dbReference>
<evidence type="ECO:0000313" key="4">
    <source>
        <dbReference type="EMBL" id="CAA2961057.1"/>
    </source>
</evidence>
<dbReference type="PANTHER" id="PTHR15503:SF42">
    <property type="entry name" value="ZINC FINGER, CCHC-TYPE, RETROTRANSPOSON GAG DOMAIN, ASPARTIC PEPTIDASE DOMAIN PROTEIN-RELATED"/>
    <property type="match status" value="1"/>
</dbReference>
<dbReference type="GO" id="GO:0008270">
    <property type="term" value="F:zinc ion binding"/>
    <property type="evidence" value="ECO:0007669"/>
    <property type="project" value="UniProtKB-KW"/>
</dbReference>
<sequence length="326" mass="36875">RDVSMIGIQDVSYSQIAERALVAEQAEQRISRAQEARRHFRQGQEQRWPRNDNKRTFQGQIQKPKCGGQHTGACPIETRTCYVCGKVGHLARACPSNPNPIEQKKVPARVFTITRSDAEANPVVVTCKFSIFGIPTLVLLDSGATHSFVSTEYVRRRSRTPDIHEVSYSVTIPSGDVQLINLIVGACAILIENREFYVDLIVLDMKDYDIILGMDWLSRYEATIDCKRKSVTFQLLGNKPFTCIGIEKGLEFQSYRDVPVAQEFPEVFLDDLPGVPPDHEIEFVIYLIPGTSPISKTPYRMAPTELKELKLQLQELLDKGFIRPSF</sequence>
<name>A0A8S0Q2E3_OLEEU</name>
<dbReference type="SUPFAM" id="SSF57756">
    <property type="entry name" value="Retrovirus zinc finger-like domains"/>
    <property type="match status" value="1"/>
</dbReference>
<dbReference type="PROSITE" id="PS50158">
    <property type="entry name" value="ZF_CCHC"/>
    <property type="match status" value="1"/>
</dbReference>
<feature type="region of interest" description="Disordered" evidence="2">
    <location>
        <begin position="36"/>
        <end position="64"/>
    </location>
</feature>
<dbReference type="GO" id="GO:0006508">
    <property type="term" value="P:proteolysis"/>
    <property type="evidence" value="ECO:0007669"/>
    <property type="project" value="InterPro"/>
</dbReference>
<evidence type="ECO:0000256" key="2">
    <source>
        <dbReference type="SAM" id="MobiDB-lite"/>
    </source>
</evidence>
<proteinExistence type="predicted"/>
<dbReference type="SUPFAM" id="SSF56672">
    <property type="entry name" value="DNA/RNA polymerases"/>
    <property type="match status" value="1"/>
</dbReference>
<organism evidence="4 5">
    <name type="scientific">Olea europaea subsp. europaea</name>
    <dbReference type="NCBI Taxonomy" id="158383"/>
    <lineage>
        <taxon>Eukaryota</taxon>
        <taxon>Viridiplantae</taxon>
        <taxon>Streptophyta</taxon>
        <taxon>Embryophyta</taxon>
        <taxon>Tracheophyta</taxon>
        <taxon>Spermatophyta</taxon>
        <taxon>Magnoliopsida</taxon>
        <taxon>eudicotyledons</taxon>
        <taxon>Gunneridae</taxon>
        <taxon>Pentapetalae</taxon>
        <taxon>asterids</taxon>
        <taxon>lamiids</taxon>
        <taxon>Lamiales</taxon>
        <taxon>Oleaceae</taxon>
        <taxon>Oleeae</taxon>
        <taxon>Olea</taxon>
    </lineage>
</organism>
<dbReference type="Proteomes" id="UP000594638">
    <property type="component" value="Unassembled WGS sequence"/>
</dbReference>
<keyword evidence="5" id="KW-1185">Reference proteome</keyword>
<dbReference type="Gene3D" id="2.40.70.10">
    <property type="entry name" value="Acid Proteases"/>
    <property type="match status" value="1"/>
</dbReference>
<dbReference type="AlphaFoldDB" id="A0A8S0Q2E3"/>
<dbReference type="Pfam" id="PF08284">
    <property type="entry name" value="RVP_2"/>
    <property type="match status" value="1"/>
</dbReference>
<reference evidence="4 5" key="1">
    <citation type="submission" date="2019-12" db="EMBL/GenBank/DDBJ databases">
        <authorList>
            <person name="Alioto T."/>
            <person name="Alioto T."/>
            <person name="Gomez Garrido J."/>
        </authorList>
    </citation>
    <scope>NUCLEOTIDE SEQUENCE [LARGE SCALE GENOMIC DNA]</scope>
</reference>
<dbReference type="Pfam" id="PF00098">
    <property type="entry name" value="zf-CCHC"/>
    <property type="match status" value="1"/>
</dbReference>